<evidence type="ECO:0000313" key="2">
    <source>
        <dbReference type="Proteomes" id="UP000278733"/>
    </source>
</evidence>
<organism evidence="1 2">
    <name type="scientific">Rodentibacter pneumotropicus</name>
    <dbReference type="NCBI Taxonomy" id="758"/>
    <lineage>
        <taxon>Bacteria</taxon>
        <taxon>Pseudomonadati</taxon>
        <taxon>Pseudomonadota</taxon>
        <taxon>Gammaproteobacteria</taxon>
        <taxon>Pasteurellales</taxon>
        <taxon>Pasteurellaceae</taxon>
        <taxon>Rodentibacter</taxon>
    </lineage>
</organism>
<sequence length="41" mass="4744">MFGQCQRLIERLQKRGAVVGSSLHVAYLLERLSQTLERLEN</sequence>
<accession>A0A3S5ES32</accession>
<dbReference type="AlphaFoldDB" id="A0A3S5ES32"/>
<dbReference type="Pfam" id="PF10136">
    <property type="entry name" value="SpecificRecomb"/>
    <property type="match status" value="1"/>
</dbReference>
<gene>
    <name evidence="1" type="ORF">NCTC8284_01441</name>
</gene>
<evidence type="ECO:0000313" key="1">
    <source>
        <dbReference type="EMBL" id="VEH66279.1"/>
    </source>
</evidence>
<dbReference type="EMBL" id="LR134405">
    <property type="protein sequence ID" value="VEH66279.1"/>
    <property type="molecule type" value="Genomic_DNA"/>
</dbReference>
<dbReference type="Proteomes" id="UP000278733">
    <property type="component" value="Chromosome"/>
</dbReference>
<reference evidence="1 2" key="1">
    <citation type="submission" date="2018-12" db="EMBL/GenBank/DDBJ databases">
        <authorList>
            <consortium name="Pathogen Informatics"/>
        </authorList>
    </citation>
    <scope>NUCLEOTIDE SEQUENCE [LARGE SCALE GENOMIC DNA]</scope>
    <source>
        <strain evidence="1 2">NCTC8284</strain>
    </source>
</reference>
<name>A0A3S5ES32_9PAST</name>
<proteinExistence type="predicted"/>
<protein>
    <submittedName>
        <fullName evidence="1">Site-specific recombinase</fullName>
    </submittedName>
</protein>
<dbReference type="InterPro" id="IPR011385">
    <property type="entry name" value="Site-sp_rcmbase"/>
</dbReference>
<dbReference type="KEGG" id="rpne:NCTC8284_01441"/>